<dbReference type="PANTHER" id="PTHR45228:SF4">
    <property type="entry name" value="LIPOPROTEIN"/>
    <property type="match status" value="1"/>
</dbReference>
<evidence type="ECO:0000256" key="2">
    <source>
        <dbReference type="ARBA" id="ARBA00024867"/>
    </source>
</evidence>
<accession>A0ABR7I9L1</accession>
<dbReference type="InterPro" id="IPR037522">
    <property type="entry name" value="HD_GYP_dom"/>
</dbReference>
<dbReference type="Proteomes" id="UP000621540">
    <property type="component" value="Unassembled WGS sequence"/>
</dbReference>
<evidence type="ECO:0000259" key="4">
    <source>
        <dbReference type="PROSITE" id="PS50110"/>
    </source>
</evidence>
<dbReference type="CDD" id="cd00077">
    <property type="entry name" value="HDc"/>
    <property type="match status" value="1"/>
</dbReference>
<evidence type="ECO:0000313" key="7">
    <source>
        <dbReference type="EMBL" id="MBC5753618.1"/>
    </source>
</evidence>
<dbReference type="EMBL" id="JACOQH010000003">
    <property type="protein sequence ID" value="MBC5753618.1"/>
    <property type="molecule type" value="Genomic_DNA"/>
</dbReference>
<dbReference type="InterPro" id="IPR006675">
    <property type="entry name" value="HDIG_dom"/>
</dbReference>
<dbReference type="PANTHER" id="PTHR45228">
    <property type="entry name" value="CYCLIC DI-GMP PHOSPHODIESTERASE TM_0186-RELATED"/>
    <property type="match status" value="1"/>
</dbReference>
<name>A0ABR7I9L1_9FIRM</name>
<reference evidence="7 8" key="1">
    <citation type="submission" date="2020-08" db="EMBL/GenBank/DDBJ databases">
        <title>Genome public.</title>
        <authorList>
            <person name="Liu C."/>
            <person name="Sun Q."/>
        </authorList>
    </citation>
    <scope>NUCLEOTIDE SEQUENCE [LARGE SCALE GENOMIC DNA]</scope>
    <source>
        <strain evidence="7 8">BX0805</strain>
    </source>
</reference>
<dbReference type="Pfam" id="PF00072">
    <property type="entry name" value="Response_reg"/>
    <property type="match status" value="1"/>
</dbReference>
<keyword evidence="8" id="KW-1185">Reference proteome</keyword>
<dbReference type="PROSITE" id="PS51831">
    <property type="entry name" value="HD"/>
    <property type="match status" value="1"/>
</dbReference>
<dbReference type="SUPFAM" id="SSF52172">
    <property type="entry name" value="CheY-like"/>
    <property type="match status" value="1"/>
</dbReference>
<proteinExistence type="predicted"/>
<sequence>MGKSGIKMWKRKILVIESSAADYAEIEEILGETYELRRAEPETREVFTRIREQKPDLILLDTRLPGEGFFQITEAITGNADTAEIPVVFIDAEGKRGSLERGFKLGCADYVRKPFEPDIMRSKISTQIELYGYRHKMEELLAAERQKVMQVTLEAIAAIAKTEEAKDSYTNAHSERVADTSVKIAKKLGWSEEKVEKLRYQALLHDIGKIGIPDRILNKHKNLTEKEYGIMKQHVKIGADILKNLSTMEGLEEGALYHHERWDGKGYLSGKKREEIPEAARIIAVADTYDAMSFERIYRGSFDESHVTEEIRCGRGTQFDPKVADALLSILAEQSDAQKN</sequence>
<feature type="domain" description="HD-GYP" evidence="6">
    <location>
        <begin position="148"/>
        <end position="340"/>
    </location>
</feature>
<dbReference type="PROSITE" id="PS50110">
    <property type="entry name" value="RESPONSE_REGULATORY"/>
    <property type="match status" value="1"/>
</dbReference>
<dbReference type="SUPFAM" id="SSF109604">
    <property type="entry name" value="HD-domain/PDEase-like"/>
    <property type="match status" value="1"/>
</dbReference>
<dbReference type="PROSITE" id="PS51832">
    <property type="entry name" value="HD_GYP"/>
    <property type="match status" value="1"/>
</dbReference>
<dbReference type="Gene3D" id="1.10.3210.10">
    <property type="entry name" value="Hypothetical protein af1432"/>
    <property type="match status" value="1"/>
</dbReference>
<dbReference type="NCBIfam" id="TIGR00277">
    <property type="entry name" value="HDIG"/>
    <property type="match status" value="1"/>
</dbReference>
<gene>
    <name evidence="7" type="ORF">H8Z76_06170</name>
</gene>
<dbReference type="InterPro" id="IPR001789">
    <property type="entry name" value="Sig_transdc_resp-reg_receiver"/>
</dbReference>
<dbReference type="SMART" id="SM00471">
    <property type="entry name" value="HDc"/>
    <property type="match status" value="1"/>
</dbReference>
<dbReference type="Pfam" id="PF13487">
    <property type="entry name" value="HD_5"/>
    <property type="match status" value="1"/>
</dbReference>
<feature type="domain" description="HD" evidence="5">
    <location>
        <begin position="170"/>
        <end position="292"/>
    </location>
</feature>
<dbReference type="InterPro" id="IPR052020">
    <property type="entry name" value="Cyclic_di-GMP/3'3'-cGAMP_PDE"/>
</dbReference>
<protein>
    <recommendedName>
        <fullName evidence="1">Stage 0 sporulation protein A homolog</fullName>
    </recommendedName>
</protein>
<organism evidence="7 8">
    <name type="scientific">Roseburia yibonii</name>
    <dbReference type="NCBI Taxonomy" id="2763063"/>
    <lineage>
        <taxon>Bacteria</taxon>
        <taxon>Bacillati</taxon>
        <taxon>Bacillota</taxon>
        <taxon>Clostridia</taxon>
        <taxon>Lachnospirales</taxon>
        <taxon>Lachnospiraceae</taxon>
        <taxon>Roseburia</taxon>
    </lineage>
</organism>
<comment type="caution">
    <text evidence="7">The sequence shown here is derived from an EMBL/GenBank/DDBJ whole genome shotgun (WGS) entry which is preliminary data.</text>
</comment>
<evidence type="ECO:0000259" key="5">
    <source>
        <dbReference type="PROSITE" id="PS51831"/>
    </source>
</evidence>
<evidence type="ECO:0000256" key="3">
    <source>
        <dbReference type="PROSITE-ProRule" id="PRU00169"/>
    </source>
</evidence>
<dbReference type="Gene3D" id="3.40.50.2300">
    <property type="match status" value="1"/>
</dbReference>
<feature type="domain" description="Response regulatory" evidence="4">
    <location>
        <begin position="12"/>
        <end position="128"/>
    </location>
</feature>
<evidence type="ECO:0000259" key="6">
    <source>
        <dbReference type="PROSITE" id="PS51832"/>
    </source>
</evidence>
<dbReference type="SMART" id="SM00448">
    <property type="entry name" value="REC"/>
    <property type="match status" value="1"/>
</dbReference>
<dbReference type="InterPro" id="IPR006674">
    <property type="entry name" value="HD_domain"/>
</dbReference>
<comment type="function">
    <text evidence="2">May play the central regulatory role in sporulation. It may be an element of the effector pathway responsible for the activation of sporulation genes in response to nutritional stress. Spo0A may act in concert with spo0H (a sigma factor) to control the expression of some genes that are critical to the sporulation process.</text>
</comment>
<evidence type="ECO:0000256" key="1">
    <source>
        <dbReference type="ARBA" id="ARBA00018672"/>
    </source>
</evidence>
<dbReference type="RefSeq" id="WP_186981958.1">
    <property type="nucleotide sequence ID" value="NZ_JACOQH010000003.1"/>
</dbReference>
<feature type="modified residue" description="4-aspartylphosphate" evidence="3">
    <location>
        <position position="61"/>
    </location>
</feature>
<dbReference type="InterPro" id="IPR011006">
    <property type="entry name" value="CheY-like_superfamily"/>
</dbReference>
<evidence type="ECO:0000313" key="8">
    <source>
        <dbReference type="Proteomes" id="UP000621540"/>
    </source>
</evidence>
<keyword evidence="3" id="KW-0597">Phosphoprotein</keyword>
<dbReference type="InterPro" id="IPR003607">
    <property type="entry name" value="HD/PDEase_dom"/>
</dbReference>